<proteinExistence type="predicted"/>
<evidence type="ECO:0000256" key="1">
    <source>
        <dbReference type="SAM" id="MobiDB-lite"/>
    </source>
</evidence>
<comment type="caution">
    <text evidence="2">The sequence shown here is derived from an EMBL/GenBank/DDBJ whole genome shotgun (WGS) entry which is preliminary data.</text>
</comment>
<gene>
    <name evidence="2" type="ORF">PU648_57060</name>
</gene>
<name>A0ABU3V5W8_9ACTN</name>
<sequence length="904" mass="96432">MKIMTDPRGTREYLSSEDGQFMFTLPMLPPPDEIAPEITEAHAKQRAEFVAVVEDRDVERTERQRWARYQKEVRKNLGSKSFGKLKLSKDADGVGYEPTPFGLGDWVEWTPEGTDTPVIGSVWAQASTHTWYVVTDRSAVTAEYHYLSRSGSKKDGWTHAVDSVPVRSLGNNPPEQLPFEQTTKVPGAKTAESHPQSPAAAVRKAALGPKVTSARRYAGGSTLDEWDVTVDSAAYTLEWTGPGGHVIVRTGDLPYGEERIIGYAEDIEAGRDLCTRHAKGETRGLLSSMGTDHWSVDFGGASAYVITRAVGSLTRYEVTWLTDRVTTAADSLSAALDAARDHSESPEPETVPETPEAAPEVVEAERAMAAAQNALTAVQEGKRAAEAADAARSIAERAEAAEGEARAAAARATEVQTLPEAQRAATDARKAAERAVEFKAQAQSAYEEAKEASGKAYDAAGRAGGALYATDADQAADDARAAMSDADESVGHAEAAAERAAEHAESAVADADYRCTTCELFTCRCSEICRAIIAGRPVPEYTEAETDPWECGAQISLADLDAPLKAEPADADEIRQPAPEAYEAPVRATAAEARTAADQYPDAVRVREMDARRDGRGPDADVVSTLHCAGVQFPARFTSGTVEFRGSELVRTGNPWTATLGGDDVSGTWAEISAAIVEHVTTHHPDAVVQRAVQCAEAAQITAERTELAQRATERADTAVALAQAAVDTASACASAAWSADVPEAAEEHVEECLRAARAAASSAARWGANTWDWTGESADAAEAEADRAQQFAEECTRVCAHFGLRVDLSARRKASTAPWDGSPLDQRGRAMSTCTCTSWQSESDGQTSWTEPGRSSRDTRAASPCARSCTDSSPKVSCRTLPPCTGGCPPDSHRPVGRAISPT</sequence>
<keyword evidence="3" id="KW-1185">Reference proteome</keyword>
<accession>A0ABU3V5W8</accession>
<dbReference type="EMBL" id="JARAKF010000004">
    <property type="protein sequence ID" value="MDU9001568.1"/>
    <property type="molecule type" value="Genomic_DNA"/>
</dbReference>
<feature type="compositionally biased region" description="Polar residues" evidence="1">
    <location>
        <begin position="839"/>
        <end position="851"/>
    </location>
</feature>
<feature type="region of interest" description="Disordered" evidence="1">
    <location>
        <begin position="839"/>
        <end position="904"/>
    </location>
</feature>
<keyword evidence="2" id="KW-0614">Plasmid</keyword>
<evidence type="ECO:0000313" key="3">
    <source>
        <dbReference type="Proteomes" id="UP001257627"/>
    </source>
</evidence>
<geneLocation type="plasmid" evidence="2">
    <name>unnamed2</name>
</geneLocation>
<evidence type="ECO:0000313" key="2">
    <source>
        <dbReference type="EMBL" id="MDU9001568.1"/>
    </source>
</evidence>
<dbReference type="Proteomes" id="UP001257627">
    <property type="component" value="Unassembled WGS sequence"/>
</dbReference>
<feature type="region of interest" description="Disordered" evidence="1">
    <location>
        <begin position="335"/>
        <end position="355"/>
    </location>
</feature>
<reference evidence="2 3" key="1">
    <citation type="submission" date="2023-02" db="EMBL/GenBank/DDBJ databases">
        <authorList>
            <person name="Maleckis M."/>
        </authorList>
    </citation>
    <scope>NUCLEOTIDE SEQUENCE [LARGE SCALE GENOMIC DNA]</scope>
    <source>
        <strain evidence="2 3">P8-A2</strain>
        <plasmid evidence="2">unnamed2</plasmid>
    </source>
</reference>
<organism evidence="2 3">
    <name type="scientific">Streptomyces mirabilis</name>
    <dbReference type="NCBI Taxonomy" id="68239"/>
    <lineage>
        <taxon>Bacteria</taxon>
        <taxon>Bacillati</taxon>
        <taxon>Actinomycetota</taxon>
        <taxon>Actinomycetes</taxon>
        <taxon>Kitasatosporales</taxon>
        <taxon>Streptomycetaceae</taxon>
        <taxon>Streptomyces</taxon>
    </lineage>
</organism>
<dbReference type="RefSeq" id="WP_266945779.1">
    <property type="nucleotide sequence ID" value="NZ_JAPEMK010000006.1"/>
</dbReference>
<protein>
    <submittedName>
        <fullName evidence="2">Uncharacterized protein</fullName>
    </submittedName>
</protein>